<evidence type="ECO:0000313" key="2">
    <source>
        <dbReference type="EMBL" id="MVX58000.1"/>
    </source>
</evidence>
<sequence length="169" mass="18454">MQPLRIEAEFARPLNFADFDKKAMRKGFRKIGQDVSKIAKKLSAEKGVSLPGQYPGKQTGIFQKSLSYKVSRSGFSVAIKPYLKGKQVSAAFKSRGFYPAFVVYGHAAPKKSKRGKGHAKQSPAGKLVKPRANPIPAAVESYGRVQFQSEVSKILQNAFKPGPIGSLLK</sequence>
<feature type="compositionally biased region" description="Basic residues" evidence="1">
    <location>
        <begin position="110"/>
        <end position="119"/>
    </location>
</feature>
<feature type="region of interest" description="Disordered" evidence="1">
    <location>
        <begin position="110"/>
        <end position="130"/>
    </location>
</feature>
<dbReference type="EMBL" id="WSRP01000080">
    <property type="protein sequence ID" value="MVX58000.1"/>
    <property type="molecule type" value="Genomic_DNA"/>
</dbReference>
<dbReference type="RefSeq" id="WP_160336407.1">
    <property type="nucleotide sequence ID" value="NZ_CALPCV010000005.1"/>
</dbReference>
<evidence type="ECO:0000256" key="1">
    <source>
        <dbReference type="SAM" id="MobiDB-lite"/>
    </source>
</evidence>
<proteinExistence type="predicted"/>
<reference evidence="2 3" key="1">
    <citation type="submission" date="2019-12" db="EMBL/GenBank/DDBJ databases">
        <title>Microbes associate with the intestines of laboratory mice.</title>
        <authorList>
            <person name="Navarre W."/>
            <person name="Wong E."/>
        </authorList>
    </citation>
    <scope>NUCLEOTIDE SEQUENCE [LARGE SCALE GENOMIC DNA]</scope>
    <source>
        <strain evidence="2 3">NM82_D38</strain>
    </source>
</reference>
<dbReference type="Proteomes" id="UP000472580">
    <property type="component" value="Unassembled WGS sequence"/>
</dbReference>
<name>A0A6L6YJT5_9BURK</name>
<accession>A0A6L6YJT5</accession>
<protein>
    <recommendedName>
        <fullName evidence="4">HK97 gp10 family phage protein</fullName>
    </recommendedName>
</protein>
<dbReference type="OrthoDB" id="6876814at2"/>
<evidence type="ECO:0008006" key="4">
    <source>
        <dbReference type="Google" id="ProtNLM"/>
    </source>
</evidence>
<gene>
    <name evidence="2" type="ORF">E5987_12540</name>
</gene>
<dbReference type="AlphaFoldDB" id="A0A6L6YJT5"/>
<evidence type="ECO:0000313" key="3">
    <source>
        <dbReference type="Proteomes" id="UP000472580"/>
    </source>
</evidence>
<keyword evidence="3" id="KW-1185">Reference proteome</keyword>
<comment type="caution">
    <text evidence="2">The sequence shown here is derived from an EMBL/GenBank/DDBJ whole genome shotgun (WGS) entry which is preliminary data.</text>
</comment>
<organism evidence="2 3">
    <name type="scientific">Parasutterella muris</name>
    <dbReference type="NCBI Taxonomy" id="2565572"/>
    <lineage>
        <taxon>Bacteria</taxon>
        <taxon>Pseudomonadati</taxon>
        <taxon>Pseudomonadota</taxon>
        <taxon>Betaproteobacteria</taxon>
        <taxon>Burkholderiales</taxon>
        <taxon>Sutterellaceae</taxon>
        <taxon>Parasutterella</taxon>
    </lineage>
</organism>